<dbReference type="GO" id="GO:0008201">
    <property type="term" value="F:heparin binding"/>
    <property type="evidence" value="ECO:0007669"/>
    <property type="project" value="UniProtKB-KW"/>
</dbReference>
<dbReference type="OrthoDB" id="409956at2759"/>
<dbReference type="PROSITE" id="PS50948">
    <property type="entry name" value="PAN"/>
    <property type="match status" value="1"/>
</dbReference>
<dbReference type="InterPro" id="IPR008979">
    <property type="entry name" value="Galactose-bd-like_sf"/>
</dbReference>
<dbReference type="Gene3D" id="3.50.4.10">
    <property type="entry name" value="Hepatocyte Growth Factor"/>
    <property type="match status" value="1"/>
</dbReference>
<dbReference type="SUPFAM" id="SSF49785">
    <property type="entry name" value="Galactose-binding domain-like"/>
    <property type="match status" value="3"/>
</dbReference>
<evidence type="ECO:0000256" key="1">
    <source>
        <dbReference type="ARBA" id="ARBA00004498"/>
    </source>
</evidence>
<dbReference type="InterPro" id="IPR036056">
    <property type="entry name" value="Fibrinogen-like_C"/>
</dbReference>
<dbReference type="SUPFAM" id="SSF49265">
    <property type="entry name" value="Fibronectin type III"/>
    <property type="match status" value="1"/>
</dbReference>
<dbReference type="PROSITE" id="PS50853">
    <property type="entry name" value="FN3"/>
    <property type="match status" value="2"/>
</dbReference>
<gene>
    <name evidence="19" type="primary">MDGA1</name>
    <name evidence="19" type="ORF">BLAG_LOCUS9682</name>
</gene>
<dbReference type="InterPro" id="IPR003609">
    <property type="entry name" value="Pan_app"/>
</dbReference>
<dbReference type="Pfam" id="PF00629">
    <property type="entry name" value="MAM"/>
    <property type="match status" value="1"/>
</dbReference>
<dbReference type="PANTHER" id="PTHR23282:SF101">
    <property type="entry name" value="MAM DOMAIN-CONTAINING PROTEIN"/>
    <property type="match status" value="1"/>
</dbReference>
<feature type="domain" description="Fibrinogen C-terminal" evidence="18">
    <location>
        <begin position="1510"/>
        <end position="1562"/>
    </location>
</feature>
<evidence type="ECO:0000256" key="8">
    <source>
        <dbReference type="ARBA" id="ARBA00022782"/>
    </source>
</evidence>
<dbReference type="InterPro" id="IPR000421">
    <property type="entry name" value="FA58C"/>
</dbReference>
<feature type="domain" description="MAM" evidence="15">
    <location>
        <begin position="275"/>
        <end position="442"/>
    </location>
</feature>
<dbReference type="SMART" id="SM00137">
    <property type="entry name" value="MAM"/>
    <property type="match status" value="1"/>
</dbReference>
<dbReference type="SUPFAM" id="SSF56436">
    <property type="entry name" value="C-type lectin-like"/>
    <property type="match status" value="1"/>
</dbReference>
<feature type="signal peptide" evidence="12">
    <location>
        <begin position="1"/>
        <end position="23"/>
    </location>
</feature>
<evidence type="ECO:0000259" key="16">
    <source>
        <dbReference type="PROSITE" id="PS50853"/>
    </source>
</evidence>
<dbReference type="Proteomes" id="UP000838412">
    <property type="component" value="Chromosome 16"/>
</dbReference>
<dbReference type="SMART" id="SM00042">
    <property type="entry name" value="CUB"/>
    <property type="match status" value="1"/>
</dbReference>
<dbReference type="InterPro" id="IPR051560">
    <property type="entry name" value="MAM_domain-containing"/>
</dbReference>
<feature type="domain" description="Fibronectin type-III" evidence="16">
    <location>
        <begin position="669"/>
        <end position="758"/>
    </location>
</feature>
<dbReference type="Gene3D" id="2.60.120.200">
    <property type="match status" value="1"/>
</dbReference>
<feature type="domain" description="F5/8 type C" evidence="14">
    <location>
        <begin position="1087"/>
        <end position="1245"/>
    </location>
</feature>
<keyword evidence="6" id="KW-0358">Heparin-binding</keyword>
<dbReference type="PROSITE" id="PS50060">
    <property type="entry name" value="MAM_2"/>
    <property type="match status" value="1"/>
</dbReference>
<keyword evidence="9" id="KW-0524">Neurogenesis</keyword>
<dbReference type="Gene3D" id="2.60.40.10">
    <property type="entry name" value="Immunoglobulins"/>
    <property type="match status" value="2"/>
</dbReference>
<evidence type="ECO:0000313" key="20">
    <source>
        <dbReference type="Proteomes" id="UP000838412"/>
    </source>
</evidence>
<evidence type="ECO:0000256" key="3">
    <source>
        <dbReference type="ARBA" id="ARBA00022473"/>
    </source>
</evidence>
<dbReference type="SUPFAM" id="SSF49899">
    <property type="entry name" value="Concanavalin A-like lectins/glucanases"/>
    <property type="match status" value="1"/>
</dbReference>
<keyword evidence="12" id="KW-0732">Signal</keyword>
<dbReference type="InterPro" id="IPR016187">
    <property type="entry name" value="CTDL_fold"/>
</dbReference>
<keyword evidence="10" id="KW-1015">Disulfide bond</keyword>
<dbReference type="InterPro" id="IPR000998">
    <property type="entry name" value="MAM_dom"/>
</dbReference>
<evidence type="ECO:0000256" key="4">
    <source>
        <dbReference type="ARBA" id="ARBA00022530"/>
    </source>
</evidence>
<evidence type="ECO:0000256" key="9">
    <source>
        <dbReference type="ARBA" id="ARBA00022902"/>
    </source>
</evidence>
<evidence type="ECO:0000259" key="15">
    <source>
        <dbReference type="PROSITE" id="PS50060"/>
    </source>
</evidence>
<dbReference type="CDD" id="cd01099">
    <property type="entry name" value="PAN_AP_HGF"/>
    <property type="match status" value="1"/>
</dbReference>
<evidence type="ECO:0000259" key="17">
    <source>
        <dbReference type="PROSITE" id="PS50948"/>
    </source>
</evidence>
<evidence type="ECO:0000313" key="19">
    <source>
        <dbReference type="EMBL" id="CAH1248330.1"/>
    </source>
</evidence>
<dbReference type="GO" id="GO:0016020">
    <property type="term" value="C:membrane"/>
    <property type="evidence" value="ECO:0007669"/>
    <property type="project" value="InterPro"/>
</dbReference>
<dbReference type="PROSITE" id="PS01285">
    <property type="entry name" value="FA58C_1"/>
    <property type="match status" value="1"/>
</dbReference>
<dbReference type="GO" id="GO:0030154">
    <property type="term" value="P:cell differentiation"/>
    <property type="evidence" value="ECO:0007669"/>
    <property type="project" value="UniProtKB-KW"/>
</dbReference>
<accession>A0A8J9Z729</accession>
<evidence type="ECO:0000256" key="10">
    <source>
        <dbReference type="ARBA" id="ARBA00023157"/>
    </source>
</evidence>
<dbReference type="InterPro" id="IPR003961">
    <property type="entry name" value="FN3_dom"/>
</dbReference>
<reference evidence="19" key="1">
    <citation type="submission" date="2022-01" db="EMBL/GenBank/DDBJ databases">
        <authorList>
            <person name="Braso-Vives M."/>
        </authorList>
    </citation>
    <scope>NUCLEOTIDE SEQUENCE</scope>
</reference>
<keyword evidence="5" id="KW-0245">EGF-like domain</keyword>
<keyword evidence="3" id="KW-0217">Developmental protein</keyword>
<evidence type="ECO:0000256" key="6">
    <source>
        <dbReference type="ARBA" id="ARBA00022674"/>
    </source>
</evidence>
<dbReference type="Pfam" id="PF00754">
    <property type="entry name" value="F5_F8_type_C"/>
    <property type="match status" value="1"/>
</dbReference>
<dbReference type="Pfam" id="PF00024">
    <property type="entry name" value="PAN_1"/>
    <property type="match status" value="1"/>
</dbReference>
<feature type="domain" description="Fibronectin type-III" evidence="16">
    <location>
        <begin position="759"/>
        <end position="846"/>
    </location>
</feature>
<comment type="subcellular location">
    <subcellularLocation>
        <location evidence="1">Secreted</location>
        <location evidence="1">Extracellular space</location>
        <location evidence="1">Extracellular matrix</location>
    </subcellularLocation>
</comment>
<evidence type="ECO:0000256" key="11">
    <source>
        <dbReference type="PROSITE-ProRule" id="PRU00059"/>
    </source>
</evidence>
<dbReference type="InterPro" id="IPR035914">
    <property type="entry name" value="Sperma_CUB_dom_sf"/>
</dbReference>
<evidence type="ECO:0000256" key="5">
    <source>
        <dbReference type="ARBA" id="ARBA00022536"/>
    </source>
</evidence>
<dbReference type="Gene3D" id="3.90.215.10">
    <property type="entry name" value="Gamma Fibrinogen, chain A, domain 1"/>
    <property type="match status" value="1"/>
</dbReference>
<dbReference type="PROSITE" id="PS01180">
    <property type="entry name" value="CUB"/>
    <property type="match status" value="1"/>
</dbReference>
<dbReference type="InterPro" id="IPR014716">
    <property type="entry name" value="Fibrinogen_a/b/g_C_1"/>
</dbReference>
<dbReference type="CDD" id="cd00041">
    <property type="entry name" value="CUB"/>
    <property type="match status" value="1"/>
</dbReference>
<dbReference type="CDD" id="cd06263">
    <property type="entry name" value="MAM"/>
    <property type="match status" value="1"/>
</dbReference>
<evidence type="ECO:0000256" key="7">
    <source>
        <dbReference type="ARBA" id="ARBA00022737"/>
    </source>
</evidence>
<dbReference type="SMART" id="SM00473">
    <property type="entry name" value="PAN_AP"/>
    <property type="match status" value="1"/>
</dbReference>
<dbReference type="Gene3D" id="2.60.120.290">
    <property type="entry name" value="Spermadhesin, CUB domain"/>
    <property type="match status" value="1"/>
</dbReference>
<evidence type="ECO:0000256" key="2">
    <source>
        <dbReference type="ARBA" id="ARBA00006078"/>
    </source>
</evidence>
<keyword evidence="20" id="KW-1185">Reference proteome</keyword>
<dbReference type="PROSITE" id="PS51406">
    <property type="entry name" value="FIBRINOGEN_C_2"/>
    <property type="match status" value="1"/>
</dbReference>
<protein>
    <submittedName>
        <fullName evidence="19">MDGA1 protein</fullName>
    </submittedName>
</protein>
<dbReference type="InterPro" id="IPR013320">
    <property type="entry name" value="ConA-like_dom_sf"/>
</dbReference>
<dbReference type="EMBL" id="OV696701">
    <property type="protein sequence ID" value="CAH1248330.1"/>
    <property type="molecule type" value="Genomic_DNA"/>
</dbReference>
<keyword evidence="7" id="KW-0677">Repeat</keyword>
<dbReference type="SUPFAM" id="SSF49854">
    <property type="entry name" value="Spermadhesin, CUB domain"/>
    <property type="match status" value="1"/>
</dbReference>
<dbReference type="InterPro" id="IPR002181">
    <property type="entry name" value="Fibrinogen_a/b/g_C_dom"/>
</dbReference>
<organism evidence="19 20">
    <name type="scientific">Branchiostoma lanceolatum</name>
    <name type="common">Common lancelet</name>
    <name type="synonym">Amphioxus lanceolatum</name>
    <dbReference type="NCBI Taxonomy" id="7740"/>
    <lineage>
        <taxon>Eukaryota</taxon>
        <taxon>Metazoa</taxon>
        <taxon>Chordata</taxon>
        <taxon>Cephalochordata</taxon>
        <taxon>Leptocardii</taxon>
        <taxon>Amphioxiformes</taxon>
        <taxon>Branchiostomatidae</taxon>
        <taxon>Branchiostoma</taxon>
    </lineage>
</organism>
<dbReference type="Gene3D" id="2.60.120.260">
    <property type="entry name" value="Galactose-binding domain-like"/>
    <property type="match status" value="3"/>
</dbReference>
<dbReference type="GO" id="GO:0007399">
    <property type="term" value="P:nervous system development"/>
    <property type="evidence" value="ECO:0007669"/>
    <property type="project" value="UniProtKB-KW"/>
</dbReference>
<feature type="domain" description="F5/8 type C" evidence="14">
    <location>
        <begin position="151"/>
        <end position="204"/>
    </location>
</feature>
<evidence type="ECO:0000256" key="12">
    <source>
        <dbReference type="SAM" id="SignalP"/>
    </source>
</evidence>
<dbReference type="Pfam" id="PF00041">
    <property type="entry name" value="fn3"/>
    <property type="match status" value="1"/>
</dbReference>
<feature type="domain" description="Apple" evidence="17">
    <location>
        <begin position="584"/>
        <end position="665"/>
    </location>
</feature>
<dbReference type="SUPFAM" id="SSF57414">
    <property type="entry name" value="Hairpin loop containing domain-like"/>
    <property type="match status" value="1"/>
</dbReference>
<dbReference type="PROSITE" id="PS50022">
    <property type="entry name" value="FA58C_3"/>
    <property type="match status" value="2"/>
</dbReference>
<keyword evidence="4" id="KW-0272">Extracellular matrix</keyword>
<feature type="domain" description="CUB" evidence="13">
    <location>
        <begin position="957"/>
        <end position="1076"/>
    </location>
</feature>
<dbReference type="InterPro" id="IPR013783">
    <property type="entry name" value="Ig-like_fold"/>
</dbReference>
<sequence length="1862" mass="206397">MAETGRPWAVLAGLVLLVTGVWAQRCPAVRAGGKDGERPVLQDSWGATVRGSAADTTDGVQGTCWATDVSPFHVEYAFPQARTVTRVGIKACEWDGKETCSVQPSGMENAAATITASTVFPGCSTEKARLNSQSGAVSDTSVWAGGWCAGEGTPGQWLQVLEGNTDRNTEVEHVLVQPVEARFVRFLPLTWHGWTSMRMEVLLCAPGSNTSVTVLSRQDLGVDWSVAGHVVVKSSVDVAYHLWSIRSRGRYWRIEGSAAICICDVTFETTEETPCSCDFERTDLCGYTQSQKDEFDWTHQYGRTPSLYTGPPSDHTYTAPDKGRYVYTEVSLPRREQERARLTSPQCPAAPPGGELCLEFHYHMYGEDVGRLNVYVYVYTGQVTRHPTWTMSGNQSDVWNIARIPLTFDRPFHVEFEAVIGGGQKGDIAIDDVTLRGGSCDGEGLSHTQWIQVSDEWDVTPGSKTFDGNFETFSNSPIPQDGDGSWYLTVDLQQRHVVTKVGIASYGDVTHDASWITIQFANRRSGDWDDVGSWMAEQATYEMQIFQNFRAVGRYWRVKVLSTYGGGQPWIREVWLYGKQEEDNSMEDFNVYPGQRLSGNAPLILRSLSVEECAWKCREALFQCRSFNYVTSGSTRECVFSSATRDTTGARLVDDATCDHFEFRRGSSDGWELSVTDVEETALTISWTGTEVPFYYRLSYREGDNDLVTDLCPLLTSDQSTITLDNLHSGKLYSIFLSAHLGSGNVVVLQQQSETKKDHPLDVEFALVAEKSLTLMWNTPRPTPSFYDVTYTKCDDVESKTLLGDTTSLTVDGLRRSTEYSFTVVAVGERGISEPVEATQSTLPAMASPEGFCSLDSPRSVKSGGLKLEGISDADRAIHYKARLSSPNNEAACEQACAKEPLCMTYTLVLTTYVPASFSGRCYGWSSTSLADASDVISGVKVDCPSESKVSQVECPCMKSITQPAGTITSPGYPNSYSGQHDCGWLIHAEKGFVIELTFEPPFQVGSTGELTTTATTADRVEVYDGRNSTAPSLGTFSGGQPPPRVYSVGSDVYIRFVSVGTTPGFAGFTAEFSWVGLPVRHGGLMAGPYRGVGLSSRWVPDSYVTALSETPGYEAQQARLHNMASVSASESGGWRPTLDRLGTEWVKVTFPTKRVILGISTQGIHGSTDCWVTSYHVRYGYQGAIHTVLRTFLQRTDDPDFRGNFDADTVVTNMFSQPIVTDKVYVFPQSMVNHICLRFELLEPAPDTSTSINVADLSNGGLCTTGGGQEYTALIDGMLSPGSGLWSPSVSTDYIRVVLSQWYVIHRVRIIQGIDPAARIATLKFWFSENRFSSTHEPLVQLEQRSDSEVATMLWDDVTFPPDYVTFPLLRTRFVSMQIIAMHTGDITQARITELEIYSVPQEHETLCPPGWIPIGFTCYFVSFEASTEASDQVCSRLQPLPGVVPRLAELTSDEERSFLSRHATNVMEKSTVGTGLEIVQVQNGCIQTGQDSITPCPISRPYICEFNYKYDALPRSCREALDRARILGEYPHDGIYQIRVKNRVLSVHCDMYRDGGGWTLLVTATTRERWEGHVTERHVGYPSVSHDYSILGFGDMIKDSFPGNKFHYRIEAGPNRHWGGVWEAPKNYSLVHGNPHQTDINILRRYGPWTHGTGSLGHRVPWVPNSPASPALLTTSNLADGNIPWGTLVAREPRTEDKNITNMIADELSTQDISVQYWIREEADLDELDCQAGYGRWGNGEVCYKWIKSRAEYGAKCTSHAWPRSKQQQAEEYHKFWVRLADGKVSVGRGGDLQPLVELADPEPLQGPPWYVAIRNDPGYEIDWKFCDLVLRVMTAEEGIEMTVRMESPTTAVHAMNLIV</sequence>
<keyword evidence="8" id="KW-0221">Differentiation</keyword>
<comment type="similarity">
    <text evidence="2">Belongs to the neuropilin family.</text>
</comment>
<dbReference type="PANTHER" id="PTHR23282">
    <property type="entry name" value="APICAL ENDOSOMAL GLYCOPROTEIN PRECURSOR"/>
    <property type="match status" value="1"/>
</dbReference>
<evidence type="ECO:0000259" key="14">
    <source>
        <dbReference type="PROSITE" id="PS50022"/>
    </source>
</evidence>
<evidence type="ECO:0000259" key="13">
    <source>
        <dbReference type="PROSITE" id="PS01180"/>
    </source>
</evidence>
<dbReference type="CDD" id="cd00063">
    <property type="entry name" value="FN3"/>
    <property type="match status" value="2"/>
</dbReference>
<evidence type="ECO:0000259" key="18">
    <source>
        <dbReference type="PROSITE" id="PS51406"/>
    </source>
</evidence>
<feature type="chain" id="PRO_5035470327" evidence="12">
    <location>
        <begin position="24"/>
        <end position="1862"/>
    </location>
</feature>
<dbReference type="InterPro" id="IPR000859">
    <property type="entry name" value="CUB_dom"/>
</dbReference>
<dbReference type="SUPFAM" id="SSF56496">
    <property type="entry name" value="Fibrinogen C-terminal domain-like"/>
    <property type="match status" value="1"/>
</dbReference>
<proteinExistence type="inferred from homology"/>
<comment type="caution">
    <text evidence="11">Lacks conserved residue(s) required for the propagation of feature annotation.</text>
</comment>
<dbReference type="Pfam" id="PF00431">
    <property type="entry name" value="CUB"/>
    <property type="match status" value="1"/>
</dbReference>
<name>A0A8J9Z729_BRALA</name>
<dbReference type="SMART" id="SM00060">
    <property type="entry name" value="FN3"/>
    <property type="match status" value="2"/>
</dbReference>
<keyword evidence="4" id="KW-0964">Secreted</keyword>
<dbReference type="InterPro" id="IPR036116">
    <property type="entry name" value="FN3_sf"/>
</dbReference>